<accession>E2S467</accession>
<keyword evidence="2" id="KW-1185">Reference proteome</keyword>
<dbReference type="HOGENOM" id="CLU_3250185_0_0_11"/>
<evidence type="ECO:0000313" key="2">
    <source>
        <dbReference type="Proteomes" id="UP000003020"/>
    </source>
</evidence>
<reference evidence="1 2" key="1">
    <citation type="submission" date="2010-08" db="EMBL/GenBank/DDBJ databases">
        <authorList>
            <person name="Muzny D."/>
            <person name="Qin X."/>
            <person name="Buhay C."/>
            <person name="Dugan-Rocha S."/>
            <person name="Ding Y."/>
            <person name="Chen G."/>
            <person name="Hawes A."/>
            <person name="Holder M."/>
            <person name="Jhangiani S."/>
            <person name="Johnson A."/>
            <person name="Khan Z."/>
            <person name="Li Z."/>
            <person name="Liu W."/>
            <person name="Liu X."/>
            <person name="Perez L."/>
            <person name="Shen H."/>
            <person name="Wang Q."/>
            <person name="Watt J."/>
            <person name="Xi L."/>
            <person name="Xin Y."/>
            <person name="Zhou J."/>
            <person name="Deng J."/>
            <person name="Jiang H."/>
            <person name="Liu Y."/>
            <person name="Qu J."/>
            <person name="Song X.-Z."/>
            <person name="Zhang L."/>
            <person name="Villasana D."/>
            <person name="Johnson A."/>
            <person name="Liu J."/>
            <person name="Liyanage D."/>
            <person name="Lorensuhewa L."/>
            <person name="Robinson T."/>
            <person name="Song A."/>
            <person name="Song B.-B."/>
            <person name="Dinh H."/>
            <person name="Thornton R."/>
            <person name="Coyle M."/>
            <person name="Francisco L."/>
            <person name="Jackson L."/>
            <person name="Javaid M."/>
            <person name="Korchina V."/>
            <person name="Kovar C."/>
            <person name="Mata R."/>
            <person name="Mathew T."/>
            <person name="Ngo R."/>
            <person name="Nguyen L."/>
            <person name="Nguyen N."/>
            <person name="Okwuonu G."/>
            <person name="Ongeri F."/>
            <person name="Pham C."/>
            <person name="Simmons D."/>
            <person name="Wilczek-Boney K."/>
            <person name="Hale W."/>
            <person name="Jakkamsetti A."/>
            <person name="Pham P."/>
            <person name="Ruth R."/>
            <person name="San Lucas F."/>
            <person name="Warren J."/>
            <person name="Zhang J."/>
            <person name="Zhao Z."/>
            <person name="Zhou C."/>
            <person name="Zhu D."/>
            <person name="Lee S."/>
            <person name="Bess C."/>
            <person name="Blankenburg K."/>
            <person name="Forbes L."/>
            <person name="Fu Q."/>
            <person name="Gubbala S."/>
            <person name="Hirani K."/>
            <person name="Jayaseelan J.C."/>
            <person name="Lara F."/>
            <person name="Munidasa M."/>
            <person name="Palculict T."/>
            <person name="Patil S."/>
            <person name="Pu L.-L."/>
            <person name="Saada N."/>
            <person name="Tang L."/>
            <person name="Weissenberger G."/>
            <person name="Zhu Y."/>
            <person name="Hemphill L."/>
            <person name="Shang Y."/>
            <person name="Youmans B."/>
            <person name="Ayvaz T."/>
            <person name="Ross M."/>
            <person name="Santibanez J."/>
            <person name="Aqrawi P."/>
            <person name="Gross S."/>
            <person name="Joshi V."/>
            <person name="Fowler G."/>
            <person name="Nazareth L."/>
            <person name="Reid J."/>
            <person name="Worley K."/>
            <person name="Petrosino J."/>
            <person name="Highlander S."/>
            <person name="Gibbs R."/>
        </authorList>
    </citation>
    <scope>NUCLEOTIDE SEQUENCE [LARGE SCALE GENOMIC DNA]</scope>
    <source>
        <strain evidence="1 2">ATCC 33035</strain>
    </source>
</reference>
<proteinExistence type="predicted"/>
<gene>
    <name evidence="1" type="ORF">HMPREF0305_11319</name>
</gene>
<sequence>MAWAPLIRSGAWAREAAGTEAGVGEVVVTTVNVLLGMVYYRS</sequence>
<protein>
    <submittedName>
        <fullName evidence="1">Uncharacterized protein</fullName>
    </submittedName>
</protein>
<dbReference type="EMBL" id="ABYQ02000011">
    <property type="protein sequence ID" value="EFQ80153.1"/>
    <property type="molecule type" value="Genomic_DNA"/>
</dbReference>
<dbReference type="AlphaFoldDB" id="E2S467"/>
<dbReference type="Proteomes" id="UP000003020">
    <property type="component" value="Unassembled WGS sequence"/>
</dbReference>
<comment type="caution">
    <text evidence="1">The sequence shown here is derived from an EMBL/GenBank/DDBJ whole genome shotgun (WGS) entry which is preliminary data.</text>
</comment>
<organism evidence="1 2">
    <name type="scientific">Corynebacterium pseudogenitalium ATCC 33035</name>
    <dbReference type="NCBI Taxonomy" id="525264"/>
    <lineage>
        <taxon>Bacteria</taxon>
        <taxon>Bacillati</taxon>
        <taxon>Actinomycetota</taxon>
        <taxon>Actinomycetes</taxon>
        <taxon>Mycobacteriales</taxon>
        <taxon>Corynebacteriaceae</taxon>
        <taxon>Corynebacterium</taxon>
    </lineage>
</organism>
<evidence type="ECO:0000313" key="1">
    <source>
        <dbReference type="EMBL" id="EFQ80153.1"/>
    </source>
</evidence>
<name>E2S467_9CORY</name>